<name>A0A839HIE6_9GAMM</name>
<comment type="caution">
    <text evidence="5">The sequence shown here is derived from an EMBL/GenBank/DDBJ whole genome shotgun (WGS) entry which is preliminary data.</text>
</comment>
<dbReference type="PANTHER" id="PTHR42930">
    <property type="entry name" value="PHOSPHATE-SPECIFIC TRANSPORT SYSTEM ACCESSORY PROTEIN PHOU"/>
    <property type="match status" value="1"/>
</dbReference>
<keyword evidence="2 3" id="KW-0592">Phosphate transport</keyword>
<evidence type="ECO:0000313" key="5">
    <source>
        <dbReference type="EMBL" id="MBB1126698.1"/>
    </source>
</evidence>
<comment type="function">
    <text evidence="3">Plays a role in the regulation of phosphate uptake.</text>
</comment>
<dbReference type="GO" id="GO:0045936">
    <property type="term" value="P:negative regulation of phosphate metabolic process"/>
    <property type="evidence" value="ECO:0007669"/>
    <property type="project" value="InterPro"/>
</dbReference>
<dbReference type="PANTHER" id="PTHR42930:SF3">
    <property type="entry name" value="PHOSPHATE-SPECIFIC TRANSPORT SYSTEM ACCESSORY PROTEIN PHOU"/>
    <property type="match status" value="1"/>
</dbReference>
<dbReference type="GO" id="GO:0005737">
    <property type="term" value="C:cytoplasm"/>
    <property type="evidence" value="ECO:0007669"/>
    <property type="project" value="UniProtKB-SubCell"/>
</dbReference>
<evidence type="ECO:0000256" key="1">
    <source>
        <dbReference type="ARBA" id="ARBA00008107"/>
    </source>
</evidence>
<gene>
    <name evidence="5" type="primary">phoU</name>
    <name evidence="5" type="ORF">HUK38_10720</name>
</gene>
<accession>A0A839HIE6</accession>
<evidence type="ECO:0000256" key="2">
    <source>
        <dbReference type="ARBA" id="ARBA00022592"/>
    </source>
</evidence>
<protein>
    <recommendedName>
        <fullName evidence="3">Phosphate-specific transport system accessory protein PhoU</fullName>
    </recommendedName>
</protein>
<dbReference type="PIRSF" id="PIRSF003107">
    <property type="entry name" value="PhoU"/>
    <property type="match status" value="1"/>
</dbReference>
<dbReference type="GO" id="GO:0030643">
    <property type="term" value="P:intracellular phosphate ion homeostasis"/>
    <property type="evidence" value="ECO:0007669"/>
    <property type="project" value="InterPro"/>
</dbReference>
<dbReference type="InterPro" id="IPR026022">
    <property type="entry name" value="PhoU_dom"/>
</dbReference>
<feature type="domain" description="PhoU" evidence="4">
    <location>
        <begin position="25"/>
        <end position="112"/>
    </location>
</feature>
<evidence type="ECO:0000313" key="6">
    <source>
        <dbReference type="Proteomes" id="UP000548632"/>
    </source>
</evidence>
<dbReference type="GO" id="GO:0006817">
    <property type="term" value="P:phosphate ion transport"/>
    <property type="evidence" value="ECO:0007669"/>
    <property type="project" value="UniProtKB-KW"/>
</dbReference>
<comment type="subcellular location">
    <subcellularLocation>
        <location evidence="3">Cytoplasm</location>
    </subcellularLocation>
</comment>
<keyword evidence="6" id="KW-1185">Reference proteome</keyword>
<dbReference type="AlphaFoldDB" id="A0A839HIE6"/>
<dbReference type="NCBIfam" id="TIGR02135">
    <property type="entry name" value="phoU_full"/>
    <property type="match status" value="1"/>
</dbReference>
<reference evidence="5 6" key="1">
    <citation type="journal article" date="2020" name="Arch. Microbiol.">
        <title>The genome sequence of the giant phototrophic gammaproteobacterium Thiospirillum jenense gives insight into its physiological properties and phylogenetic relationships.</title>
        <authorList>
            <person name="Imhoff J.F."/>
            <person name="Meyer T.E."/>
            <person name="Kyndt J.A."/>
        </authorList>
    </citation>
    <scope>NUCLEOTIDE SEQUENCE [LARGE SCALE GENOMIC DNA]</scope>
    <source>
        <strain evidence="5 6">DSM 216</strain>
    </source>
</reference>
<dbReference type="Proteomes" id="UP000548632">
    <property type="component" value="Unassembled WGS sequence"/>
</dbReference>
<comment type="similarity">
    <text evidence="1 3">Belongs to the PhoU family.</text>
</comment>
<keyword evidence="3" id="KW-0963">Cytoplasm</keyword>
<dbReference type="SUPFAM" id="SSF109755">
    <property type="entry name" value="PhoU-like"/>
    <property type="match status" value="1"/>
</dbReference>
<dbReference type="InterPro" id="IPR038078">
    <property type="entry name" value="PhoU-like_sf"/>
</dbReference>
<dbReference type="Gene3D" id="1.20.58.220">
    <property type="entry name" value="Phosphate transport system protein phou homolog 2, domain 2"/>
    <property type="match status" value="1"/>
</dbReference>
<dbReference type="EMBL" id="JABVCQ010000024">
    <property type="protein sequence ID" value="MBB1126698.1"/>
    <property type="molecule type" value="Genomic_DNA"/>
</dbReference>
<evidence type="ECO:0000259" key="4">
    <source>
        <dbReference type="Pfam" id="PF01895"/>
    </source>
</evidence>
<dbReference type="InterPro" id="IPR028366">
    <property type="entry name" value="PhoU"/>
</dbReference>
<dbReference type="Pfam" id="PF01895">
    <property type="entry name" value="PhoU"/>
    <property type="match status" value="2"/>
</dbReference>
<comment type="subunit">
    <text evidence="3">Homodimer.</text>
</comment>
<feature type="domain" description="PhoU" evidence="4">
    <location>
        <begin position="132"/>
        <end position="214"/>
    </location>
</feature>
<sequence length="252" mass="27813">MGLNLRHHIVSAYDRELTKLRGLVLDMGERVIDQTQTAVSALLNGNVNTARTVLEREPRIDDLNIEADEEIFSLIARRQPTAIDLRLVLALSKIVNELERGGDKAERIARAVIRLLDAGGLPIAPPILDSLRQLDSIACCMLERSLDATAAADIDRAVTIFESETQLYQLTATLRTQLLAPDTGLTPAQFAELISISFGLERIGNHGANIAEQVIYIVRGDDIRYRNRELLIDALRHSTGSRSEDAQPLSPC</sequence>
<keyword evidence="3" id="KW-0813">Transport</keyword>
<organism evidence="5 6">
    <name type="scientific">Thiospirillum jenense</name>
    <dbReference type="NCBI Taxonomy" id="1653858"/>
    <lineage>
        <taxon>Bacteria</taxon>
        <taxon>Pseudomonadati</taxon>
        <taxon>Pseudomonadota</taxon>
        <taxon>Gammaproteobacteria</taxon>
        <taxon>Chromatiales</taxon>
        <taxon>Chromatiaceae</taxon>
        <taxon>Thiospirillum</taxon>
    </lineage>
</organism>
<proteinExistence type="inferred from homology"/>
<evidence type="ECO:0000256" key="3">
    <source>
        <dbReference type="PIRNR" id="PIRNR003107"/>
    </source>
</evidence>